<comment type="caution">
    <text evidence="1">The sequence shown here is derived from an EMBL/GenBank/DDBJ whole genome shotgun (WGS) entry which is preliminary data.</text>
</comment>
<gene>
    <name evidence="1" type="ORF">NPIL_581131</name>
</gene>
<evidence type="ECO:0000313" key="2">
    <source>
        <dbReference type="Proteomes" id="UP000887013"/>
    </source>
</evidence>
<dbReference type="AlphaFoldDB" id="A0A8X6TW14"/>
<keyword evidence="2" id="KW-1185">Reference proteome</keyword>
<accession>A0A8X6TW14</accession>
<dbReference type="EMBL" id="BMAW01112497">
    <property type="protein sequence ID" value="GFT52827.1"/>
    <property type="molecule type" value="Genomic_DNA"/>
</dbReference>
<organism evidence="1 2">
    <name type="scientific">Nephila pilipes</name>
    <name type="common">Giant wood spider</name>
    <name type="synonym">Nephila maculata</name>
    <dbReference type="NCBI Taxonomy" id="299642"/>
    <lineage>
        <taxon>Eukaryota</taxon>
        <taxon>Metazoa</taxon>
        <taxon>Ecdysozoa</taxon>
        <taxon>Arthropoda</taxon>
        <taxon>Chelicerata</taxon>
        <taxon>Arachnida</taxon>
        <taxon>Araneae</taxon>
        <taxon>Araneomorphae</taxon>
        <taxon>Entelegynae</taxon>
        <taxon>Araneoidea</taxon>
        <taxon>Nephilidae</taxon>
        <taxon>Nephila</taxon>
    </lineage>
</organism>
<dbReference type="Proteomes" id="UP000887013">
    <property type="component" value="Unassembled WGS sequence"/>
</dbReference>
<name>A0A8X6TW14_NEPPI</name>
<proteinExistence type="predicted"/>
<protein>
    <submittedName>
        <fullName evidence="1">Uncharacterized protein</fullName>
    </submittedName>
</protein>
<reference evidence="1" key="1">
    <citation type="submission" date="2020-08" db="EMBL/GenBank/DDBJ databases">
        <title>Multicomponent nature underlies the extraordinary mechanical properties of spider dragline silk.</title>
        <authorList>
            <person name="Kono N."/>
            <person name="Nakamura H."/>
            <person name="Mori M."/>
            <person name="Yoshida Y."/>
            <person name="Ohtoshi R."/>
            <person name="Malay A.D."/>
            <person name="Moran D.A.P."/>
            <person name="Tomita M."/>
            <person name="Numata K."/>
            <person name="Arakawa K."/>
        </authorList>
    </citation>
    <scope>NUCLEOTIDE SEQUENCE</scope>
</reference>
<evidence type="ECO:0000313" key="1">
    <source>
        <dbReference type="EMBL" id="GFT52827.1"/>
    </source>
</evidence>
<sequence length="105" mass="11839">MVLTPTSQSRAEEGCLSSQSRAEEGKYSLIDLLQFIWHCIRDISAGIGIECIRRVFECYDRDSNEEFLPPTDAHDISDSDDDDEERIMPEATNQQGDSAVVENII</sequence>